<feature type="transmembrane region" description="Helical" evidence="2">
    <location>
        <begin position="76"/>
        <end position="93"/>
    </location>
</feature>
<keyword evidence="4" id="KW-1185">Reference proteome</keyword>
<protein>
    <submittedName>
        <fullName evidence="3">Uncharacterized protein</fullName>
    </submittedName>
</protein>
<comment type="caution">
    <text evidence="3">The sequence shown here is derived from an EMBL/GenBank/DDBJ whole genome shotgun (WGS) entry which is preliminary data.</text>
</comment>
<evidence type="ECO:0000256" key="1">
    <source>
        <dbReference type="SAM" id="MobiDB-lite"/>
    </source>
</evidence>
<keyword evidence="2" id="KW-0472">Membrane</keyword>
<reference evidence="3 4" key="1">
    <citation type="submission" date="2016-12" db="EMBL/GenBank/DDBJ databases">
        <title>Trade-off between light-utilization and light-protection in marine flavobacteria.</title>
        <authorList>
            <person name="Kumagai Y."/>
            <person name="Yoshizawa S."/>
            <person name="Kogure K."/>
            <person name="Iwasaki W."/>
        </authorList>
    </citation>
    <scope>NUCLEOTIDE SEQUENCE [LARGE SCALE GENOMIC DNA]</scope>
    <source>
        <strain evidence="3 4">KCTC 12100</strain>
    </source>
</reference>
<dbReference type="Proteomes" id="UP000247345">
    <property type="component" value="Unassembled WGS sequence"/>
</dbReference>
<keyword evidence="2" id="KW-0812">Transmembrane</keyword>
<dbReference type="AlphaFoldDB" id="A0A2P6CCA2"/>
<evidence type="ECO:0000256" key="2">
    <source>
        <dbReference type="SAM" id="Phobius"/>
    </source>
</evidence>
<sequence length="94" mass="10843">MSGGAGHVADMNNRMKQNRSMKTSNKPKFKSNNRDLNFSSGESEKLNFKKVSEEELTRIKTEIRKKAESERKKERIIFALTVLILIIILTIFLN</sequence>
<feature type="region of interest" description="Disordered" evidence="1">
    <location>
        <begin position="1"/>
        <end position="40"/>
    </location>
</feature>
<proteinExistence type="predicted"/>
<dbReference type="EMBL" id="MSCK01000001">
    <property type="protein sequence ID" value="PQJ72519.1"/>
    <property type="molecule type" value="Genomic_DNA"/>
</dbReference>
<organism evidence="3 4">
    <name type="scientific">Polaribacter butkevichii</name>
    <dbReference type="NCBI Taxonomy" id="218490"/>
    <lineage>
        <taxon>Bacteria</taxon>
        <taxon>Pseudomonadati</taxon>
        <taxon>Bacteroidota</taxon>
        <taxon>Flavobacteriia</taxon>
        <taxon>Flavobacteriales</taxon>
        <taxon>Flavobacteriaceae</taxon>
    </lineage>
</organism>
<feature type="compositionally biased region" description="Polar residues" evidence="1">
    <location>
        <begin position="14"/>
        <end position="24"/>
    </location>
</feature>
<gene>
    <name evidence="3" type="ORF">BTO14_04300</name>
</gene>
<name>A0A2P6CCA2_9FLAO</name>
<keyword evidence="2" id="KW-1133">Transmembrane helix</keyword>
<evidence type="ECO:0000313" key="4">
    <source>
        <dbReference type="Proteomes" id="UP000247345"/>
    </source>
</evidence>
<dbReference type="OrthoDB" id="1452733at2"/>
<accession>A0A2P6CCA2</accession>
<evidence type="ECO:0000313" key="3">
    <source>
        <dbReference type="EMBL" id="PQJ72519.1"/>
    </source>
</evidence>
<dbReference type="RefSeq" id="WP_068605326.1">
    <property type="nucleotide sequence ID" value="NZ_CP150661.1"/>
</dbReference>